<gene>
    <name evidence="7" type="ORF">UFOPK3010_01097</name>
</gene>
<keyword evidence="4" id="KW-1133">Transmembrane helix</keyword>
<dbReference type="AlphaFoldDB" id="A0A6J6YKV2"/>
<keyword evidence="2" id="KW-1003">Cell membrane</keyword>
<dbReference type="GO" id="GO:0005886">
    <property type="term" value="C:plasma membrane"/>
    <property type="evidence" value="ECO:0007669"/>
    <property type="project" value="UniProtKB-SubCell"/>
</dbReference>
<evidence type="ECO:0000256" key="1">
    <source>
        <dbReference type="ARBA" id="ARBA00004651"/>
    </source>
</evidence>
<comment type="subcellular location">
    <subcellularLocation>
        <location evidence="1">Cell membrane</location>
        <topology evidence="1">Multi-pass membrane protein</topology>
    </subcellularLocation>
</comment>
<organism evidence="7">
    <name type="scientific">freshwater metagenome</name>
    <dbReference type="NCBI Taxonomy" id="449393"/>
    <lineage>
        <taxon>unclassified sequences</taxon>
        <taxon>metagenomes</taxon>
        <taxon>ecological metagenomes</taxon>
    </lineage>
</organism>
<evidence type="ECO:0000256" key="4">
    <source>
        <dbReference type="ARBA" id="ARBA00022989"/>
    </source>
</evidence>
<keyword evidence="5" id="KW-0472">Membrane</keyword>
<evidence type="ECO:0000256" key="5">
    <source>
        <dbReference type="ARBA" id="ARBA00023136"/>
    </source>
</evidence>
<protein>
    <submittedName>
        <fullName evidence="7">Unannotated protein</fullName>
    </submittedName>
</protein>
<dbReference type="InterPro" id="IPR051211">
    <property type="entry name" value="PG_lysyltransferase"/>
</dbReference>
<dbReference type="PANTHER" id="PTHR34697:SF2">
    <property type="entry name" value="PHOSPHATIDYLGLYCEROL LYSYLTRANSFERASE"/>
    <property type="match status" value="1"/>
</dbReference>
<reference evidence="7" key="1">
    <citation type="submission" date="2020-05" db="EMBL/GenBank/DDBJ databases">
        <authorList>
            <person name="Chiriac C."/>
            <person name="Salcher M."/>
            <person name="Ghai R."/>
            <person name="Kavagutti S V."/>
        </authorList>
    </citation>
    <scope>NUCLEOTIDE SEQUENCE</scope>
</reference>
<evidence type="ECO:0000313" key="7">
    <source>
        <dbReference type="EMBL" id="CAB4810070.1"/>
    </source>
</evidence>
<dbReference type="InterPro" id="IPR024320">
    <property type="entry name" value="LPG_synthase_C"/>
</dbReference>
<feature type="domain" description="Phosphatidylglycerol lysyltransferase C-terminal" evidence="6">
    <location>
        <begin position="1"/>
        <end position="89"/>
    </location>
</feature>
<dbReference type="Pfam" id="PF09924">
    <property type="entry name" value="LPG_synthase_C"/>
    <property type="match status" value="1"/>
</dbReference>
<proteinExistence type="predicted"/>
<evidence type="ECO:0000256" key="3">
    <source>
        <dbReference type="ARBA" id="ARBA00022692"/>
    </source>
</evidence>
<accession>A0A6J6YKV2</accession>
<dbReference type="GO" id="GO:0055091">
    <property type="term" value="P:phospholipid homeostasis"/>
    <property type="evidence" value="ECO:0007669"/>
    <property type="project" value="TreeGrafter"/>
</dbReference>
<dbReference type="EMBL" id="CAFAAM010000147">
    <property type="protein sequence ID" value="CAB4810070.1"/>
    <property type="molecule type" value="Genomic_DNA"/>
</dbReference>
<dbReference type="GO" id="GO:0016755">
    <property type="term" value="F:aminoacyltransferase activity"/>
    <property type="evidence" value="ECO:0007669"/>
    <property type="project" value="TreeGrafter"/>
</dbReference>
<evidence type="ECO:0000256" key="2">
    <source>
        <dbReference type="ARBA" id="ARBA00022475"/>
    </source>
</evidence>
<keyword evidence="3" id="KW-0812">Transmembrane</keyword>
<sequence length="143" mass="16363">MRRDPETPNGMTEFLLTRTIMKLDELGCERFSMNFAAWGRFFEDDVDYTVTQRAAKLLLNVMSPFYQIKSLKEFNQRLHPEWVPRCIAYEGFRSLPRVALLYSAAEGFLTLPVIGKYLLPRTVLHPGHPVIGGVAQPRSEDSA</sequence>
<dbReference type="PANTHER" id="PTHR34697">
    <property type="entry name" value="PHOSPHATIDYLGLYCEROL LYSYLTRANSFERASE"/>
    <property type="match status" value="1"/>
</dbReference>
<evidence type="ECO:0000259" key="6">
    <source>
        <dbReference type="Pfam" id="PF09924"/>
    </source>
</evidence>
<name>A0A6J6YKV2_9ZZZZ</name>